<dbReference type="PANTHER" id="PTHR33572:SF18">
    <property type="entry name" value="SPORE DEVELOPMENT REGULATOR VOSA"/>
    <property type="match status" value="1"/>
</dbReference>
<dbReference type="Pfam" id="PF11754">
    <property type="entry name" value="Velvet"/>
    <property type="match status" value="2"/>
</dbReference>
<name>A0A5N6HNL2_9EURO</name>
<proteinExistence type="predicted"/>
<evidence type="ECO:0000313" key="8">
    <source>
        <dbReference type="Proteomes" id="UP000325579"/>
    </source>
</evidence>
<evidence type="ECO:0000256" key="3">
    <source>
        <dbReference type="ARBA" id="ARBA00023015"/>
    </source>
</evidence>
<evidence type="ECO:0000313" key="7">
    <source>
        <dbReference type="EMBL" id="KAE8397651.1"/>
    </source>
</evidence>
<dbReference type="GO" id="GO:0005634">
    <property type="term" value="C:nucleus"/>
    <property type="evidence" value="ECO:0007669"/>
    <property type="project" value="UniProtKB-SubCell"/>
</dbReference>
<dbReference type="InterPro" id="IPR038491">
    <property type="entry name" value="Velvet_dom_sf"/>
</dbReference>
<accession>A0A5N7CU43</accession>
<feature type="region of interest" description="Disordered" evidence="6">
    <location>
        <begin position="14"/>
        <end position="35"/>
    </location>
</feature>
<dbReference type="EMBL" id="ML736884">
    <property type="protein sequence ID" value="KAE8397651.1"/>
    <property type="molecule type" value="Genomic_DNA"/>
</dbReference>
<evidence type="ECO:0000256" key="4">
    <source>
        <dbReference type="ARBA" id="ARBA00023163"/>
    </source>
</evidence>
<dbReference type="PROSITE" id="PS51821">
    <property type="entry name" value="VELVET"/>
    <property type="match status" value="1"/>
</dbReference>
<sequence>MSSPGSEFELIIRQQPAQARMAGGRERERRPVDPPPVVQVRVKAEASYLAQHYLESPHYFMCCSLANPSDGTLPPSTNLTGTLVSSLHELKDQDNNKTGLFVFGDLSVEVEGDFRLKFTLFEMGKGAATHLQSIISDRFTVFRRKSFPGMAESTPLSKSLVDQGVKLRLRKKLRSLIKRSVPPRLEHCTQPAPPCSQDRASLHMPGDIFRSHTAPGVAGSHHYSYCTDPVKRQCLSLDSINSVTHNDGQMYEIEAHPQTAALHDNQPQAYPTQGSATRHASVPNYQMSTDIPPLARIPHNL</sequence>
<keyword evidence="8" id="KW-1185">Reference proteome</keyword>
<dbReference type="PANTHER" id="PTHR33572">
    <property type="entry name" value="SPORE DEVELOPMENT REGULATOR VOSA"/>
    <property type="match status" value="1"/>
</dbReference>
<dbReference type="RefSeq" id="XP_031934970.1">
    <property type="nucleotide sequence ID" value="XM_032088416.1"/>
</dbReference>
<dbReference type="AlphaFoldDB" id="A0A5N6HNL2"/>
<comment type="subcellular location">
    <subcellularLocation>
        <location evidence="1">Nucleus</location>
    </subcellularLocation>
</comment>
<accession>A0A5N6HNL2</accession>
<dbReference type="GO" id="GO:0030435">
    <property type="term" value="P:sporulation resulting in formation of a cellular spore"/>
    <property type="evidence" value="ECO:0007669"/>
    <property type="project" value="UniProtKB-KW"/>
</dbReference>
<evidence type="ECO:0000256" key="6">
    <source>
        <dbReference type="SAM" id="MobiDB-lite"/>
    </source>
</evidence>
<dbReference type="GeneID" id="43673107"/>
<dbReference type="Gene3D" id="2.60.40.3960">
    <property type="entry name" value="Velvet domain"/>
    <property type="match status" value="1"/>
</dbReference>
<keyword evidence="2" id="KW-0749">Sporulation</keyword>
<evidence type="ECO:0000256" key="1">
    <source>
        <dbReference type="ARBA" id="ARBA00004123"/>
    </source>
</evidence>
<dbReference type="InterPro" id="IPR037525">
    <property type="entry name" value="Velvet_dom"/>
</dbReference>
<keyword evidence="5" id="KW-0539">Nucleus</keyword>
<reference evidence="7 8" key="1">
    <citation type="submission" date="2019-04" db="EMBL/GenBank/DDBJ databases">
        <authorList>
            <consortium name="DOE Joint Genome Institute"/>
            <person name="Mondo S."/>
            <person name="Kjaerbolling I."/>
            <person name="Vesth T."/>
            <person name="Frisvad J.C."/>
            <person name="Nybo J.L."/>
            <person name="Theobald S."/>
            <person name="Kildgaard S."/>
            <person name="Isbrandt T."/>
            <person name="Kuo A."/>
            <person name="Sato A."/>
            <person name="Lyhne E.K."/>
            <person name="Kogle M.E."/>
            <person name="Wiebenga A."/>
            <person name="Kun R.S."/>
            <person name="Lubbers R.J."/>
            <person name="Makela M.R."/>
            <person name="Barry K."/>
            <person name="Chovatia M."/>
            <person name="Clum A."/>
            <person name="Daum C."/>
            <person name="Haridas S."/>
            <person name="He G."/>
            <person name="LaButti K."/>
            <person name="Lipzen A."/>
            <person name="Riley R."/>
            <person name="Salamov A."/>
            <person name="Simmons B.A."/>
            <person name="Magnuson J.K."/>
            <person name="Henrissat B."/>
            <person name="Mortensen U.H."/>
            <person name="Larsen T.O."/>
            <person name="Devries R.P."/>
            <person name="Grigoriev I.V."/>
            <person name="Machida M."/>
            <person name="Baker S.E."/>
            <person name="Andersen M.R."/>
            <person name="Cantor M.N."/>
            <person name="Hua S.X."/>
        </authorList>
    </citation>
    <scope>NUCLEOTIDE SEQUENCE [LARGE SCALE GENOMIC DNA]</scope>
    <source>
        <strain evidence="7 8">CBS 119388</strain>
    </source>
</reference>
<keyword evidence="3" id="KW-0805">Transcription regulation</keyword>
<protein>
    <submittedName>
        <fullName evidence="7">Velvet factor-domain-containing protein</fullName>
    </submittedName>
</protein>
<evidence type="ECO:0000256" key="2">
    <source>
        <dbReference type="ARBA" id="ARBA00022969"/>
    </source>
</evidence>
<organism evidence="7 8">
    <name type="scientific">Aspergillus pseudonomiae</name>
    <dbReference type="NCBI Taxonomy" id="1506151"/>
    <lineage>
        <taxon>Eukaryota</taxon>
        <taxon>Fungi</taxon>
        <taxon>Dikarya</taxon>
        <taxon>Ascomycota</taxon>
        <taxon>Pezizomycotina</taxon>
        <taxon>Eurotiomycetes</taxon>
        <taxon>Eurotiomycetidae</taxon>
        <taxon>Eurotiales</taxon>
        <taxon>Aspergillaceae</taxon>
        <taxon>Aspergillus</taxon>
        <taxon>Aspergillus subgen. Circumdati</taxon>
    </lineage>
</organism>
<feature type="compositionally biased region" description="Basic and acidic residues" evidence="6">
    <location>
        <begin position="23"/>
        <end position="32"/>
    </location>
</feature>
<dbReference type="OrthoDB" id="5599552at2759"/>
<gene>
    <name evidence="7" type="ORF">BDV37DRAFT_289232</name>
</gene>
<dbReference type="Proteomes" id="UP000325579">
    <property type="component" value="Unassembled WGS sequence"/>
</dbReference>
<evidence type="ECO:0000256" key="5">
    <source>
        <dbReference type="ARBA" id="ARBA00023242"/>
    </source>
</evidence>
<keyword evidence="4" id="KW-0804">Transcription</keyword>
<dbReference type="InterPro" id="IPR021740">
    <property type="entry name" value="Velvet"/>
</dbReference>